<protein>
    <submittedName>
        <fullName evidence="1">Uncharacterized protein</fullName>
    </submittedName>
</protein>
<reference evidence="2" key="1">
    <citation type="journal article" date="2024" name="Proc. Natl. Acad. Sci. U.S.A.">
        <title>Extraordinary preservation of gene collinearity over three hundred million years revealed in homosporous lycophytes.</title>
        <authorList>
            <person name="Li C."/>
            <person name="Wickell D."/>
            <person name="Kuo L.Y."/>
            <person name="Chen X."/>
            <person name="Nie B."/>
            <person name="Liao X."/>
            <person name="Peng D."/>
            <person name="Ji J."/>
            <person name="Jenkins J."/>
            <person name="Williams M."/>
            <person name="Shu S."/>
            <person name="Plott C."/>
            <person name="Barry K."/>
            <person name="Rajasekar S."/>
            <person name="Grimwood J."/>
            <person name="Han X."/>
            <person name="Sun S."/>
            <person name="Hou Z."/>
            <person name="He W."/>
            <person name="Dai G."/>
            <person name="Sun C."/>
            <person name="Schmutz J."/>
            <person name="Leebens-Mack J.H."/>
            <person name="Li F.W."/>
            <person name="Wang L."/>
        </authorList>
    </citation>
    <scope>NUCLEOTIDE SEQUENCE [LARGE SCALE GENOMIC DNA]</scope>
    <source>
        <strain evidence="2">cv. PW_Plant_1</strain>
    </source>
</reference>
<accession>A0ACC2DPD7</accession>
<dbReference type="EMBL" id="CM055096">
    <property type="protein sequence ID" value="KAJ7556114.1"/>
    <property type="molecule type" value="Genomic_DNA"/>
</dbReference>
<proteinExistence type="predicted"/>
<organism evidence="1 2">
    <name type="scientific">Diphasiastrum complanatum</name>
    <name type="common">Issler's clubmoss</name>
    <name type="synonym">Lycopodium complanatum</name>
    <dbReference type="NCBI Taxonomy" id="34168"/>
    <lineage>
        <taxon>Eukaryota</taxon>
        <taxon>Viridiplantae</taxon>
        <taxon>Streptophyta</taxon>
        <taxon>Embryophyta</taxon>
        <taxon>Tracheophyta</taxon>
        <taxon>Lycopodiopsida</taxon>
        <taxon>Lycopodiales</taxon>
        <taxon>Lycopodiaceae</taxon>
        <taxon>Lycopodioideae</taxon>
        <taxon>Diphasiastrum</taxon>
    </lineage>
</organism>
<name>A0ACC2DPD7_DIPCM</name>
<evidence type="ECO:0000313" key="2">
    <source>
        <dbReference type="Proteomes" id="UP001162992"/>
    </source>
</evidence>
<gene>
    <name evidence="1" type="ORF">O6H91_05G069300</name>
</gene>
<evidence type="ECO:0000313" key="1">
    <source>
        <dbReference type="EMBL" id="KAJ7556114.1"/>
    </source>
</evidence>
<dbReference type="Proteomes" id="UP001162992">
    <property type="component" value="Chromosome 5"/>
</dbReference>
<comment type="caution">
    <text evidence="1">The sequence shown here is derived from an EMBL/GenBank/DDBJ whole genome shotgun (WGS) entry which is preliminary data.</text>
</comment>
<sequence>MAVVVVVRCSKLSCIKAWAIVMMNVMIVHQAAVGLQMENSLTPPPGNSVRIKASTVNGVQVYNCSGGKWMFVNASATLVDSNNSSILIGAYAYVHEDTDMSAVGRWSLNNSDGVVAESGDSVSEVTGRVIAFRGDKSSLPEFLAQASSHIFEGAASLVSYIQQIPSDGGVPPENSCCKKGSGPAHVPFKADYWFWTQDRQPPSSIPAALSASGRKIEGFFATGFVKYFFNGTSWQPKKLNASMYDVPGGTLIGRCAIMSKPDNAGGRFAWEVYNPNGWTVIGKLACPTLQMDSTSLPWALFNVTSGINNDSFLGNITQVQLVSTRGGAPPTQTQAKATVGRVWKTSYSAIYWFYSSA</sequence>
<keyword evidence="2" id="KW-1185">Reference proteome</keyword>